<comment type="caution">
    <text evidence="1">The sequence shown here is derived from an EMBL/GenBank/DDBJ whole genome shotgun (WGS) entry which is preliminary data.</text>
</comment>
<proteinExistence type="predicted"/>
<dbReference type="EMBL" id="BNCO01000074">
    <property type="protein sequence ID" value="GIL65287.1"/>
    <property type="molecule type" value="Genomic_DNA"/>
</dbReference>
<reference evidence="1" key="1">
    <citation type="journal article" date="2021" name="Proc. Natl. Acad. Sci. U.S.A.">
        <title>Three genomes in the algal genus Volvox reveal the fate of a haploid sex-determining region after a transition to homothallism.</title>
        <authorList>
            <person name="Yamamoto K."/>
            <person name="Hamaji T."/>
            <person name="Kawai-Toyooka H."/>
            <person name="Matsuzaki R."/>
            <person name="Takahashi F."/>
            <person name="Nishimura Y."/>
            <person name="Kawachi M."/>
            <person name="Noguchi H."/>
            <person name="Minakuchi Y."/>
            <person name="Umen J.G."/>
            <person name="Toyoda A."/>
            <person name="Nozaki H."/>
        </authorList>
    </citation>
    <scope>NUCLEOTIDE SEQUENCE</scope>
    <source>
        <strain evidence="1">NIES-3780</strain>
    </source>
</reference>
<organism evidence="1 2">
    <name type="scientific">Volvox africanus</name>
    <dbReference type="NCBI Taxonomy" id="51714"/>
    <lineage>
        <taxon>Eukaryota</taxon>
        <taxon>Viridiplantae</taxon>
        <taxon>Chlorophyta</taxon>
        <taxon>core chlorophytes</taxon>
        <taxon>Chlorophyceae</taxon>
        <taxon>CS clade</taxon>
        <taxon>Chlamydomonadales</taxon>
        <taxon>Volvocaceae</taxon>
        <taxon>Volvox</taxon>
    </lineage>
</organism>
<keyword evidence="2" id="KW-1185">Reference proteome</keyword>
<name>A0A8J4BTU5_9CHLO</name>
<dbReference type="AlphaFoldDB" id="A0A8J4BTU5"/>
<gene>
    <name evidence="1" type="ORF">Vafri_19088</name>
</gene>
<evidence type="ECO:0000313" key="1">
    <source>
        <dbReference type="EMBL" id="GIL65287.1"/>
    </source>
</evidence>
<dbReference type="Proteomes" id="UP000747399">
    <property type="component" value="Unassembled WGS sequence"/>
</dbReference>
<sequence length="102" mass="11120">MILPLVYDKPGTVIVHRPCDTIGKMSSLTNAAVCAAVRHHPVVARWHDPSIEIGRTLYVGPMDVRAIYGTLPHGRSHTHFVIAMCILSLPGCQLALAWPQDG</sequence>
<protein>
    <submittedName>
        <fullName evidence="1">Uncharacterized protein</fullName>
    </submittedName>
</protein>
<evidence type="ECO:0000313" key="2">
    <source>
        <dbReference type="Proteomes" id="UP000747399"/>
    </source>
</evidence>
<accession>A0A8J4BTU5</accession>